<dbReference type="AlphaFoldDB" id="A0AAD3T2A7"/>
<feature type="transmembrane region" description="Helical" evidence="5">
    <location>
        <begin position="192"/>
        <end position="213"/>
    </location>
</feature>
<sequence>MAPAPAPAGSGIGAVLNNKWAATVASIWIQSTSGASGTFGIYSSAIKSSQGYSQSTLDTVAFFKDVGSNAGILSGFLYTAVASNYSTESGTYLGPWVVLLAGAVQCFIGFFLMWLSVVGVIDRPPVAVMCFLMLLASNNLSFCNTADTVTAVLNFREYSGTAVGIMKGFLGLSGAILIQVYQTVFKGNPTAFLLMLSVVSTINPLCLMCLVRIYNTRARNEQQHLNSILVVMIVLSAYLMALIIFESVITLQLWARVLVLVLLLLLLASPFGIIVKALQESPFDTDKHDSGNIHGGGDETAYRPLHSQSNLDWDSGHNTSEEEENLNLSQAMCTRNFWLLSLVMSCAHGSGLATMNNIAQVGESLGYSSTETSTMVSLWSIWSSLGSFGAGYASDYMMRTNGWSRMLFMAIALTTMSISSTVIATGLPGALYVGSITIGFSWGSMLSLMPAIVSEIFGVINMATVYNMIFIAGPIGSYVLSVWVIGYLYDKEASGPGDRCTSSRYVVLSYIIMAGVTLIGSLVSMALYLRTRSFYQRVILKRLQHTGR</sequence>
<accession>A0AAD3T2A7</accession>
<feature type="transmembrane region" description="Helical" evidence="5">
    <location>
        <begin position="126"/>
        <end position="146"/>
    </location>
</feature>
<evidence type="ECO:0000256" key="3">
    <source>
        <dbReference type="ARBA" id="ARBA00022989"/>
    </source>
</evidence>
<feature type="domain" description="NFD4 C-terminal" evidence="7">
    <location>
        <begin position="333"/>
        <end position="535"/>
    </location>
</feature>
<organism evidence="8 9">
    <name type="scientific">Nepenthes gracilis</name>
    <name type="common">Slender pitcher plant</name>
    <dbReference type="NCBI Taxonomy" id="150966"/>
    <lineage>
        <taxon>Eukaryota</taxon>
        <taxon>Viridiplantae</taxon>
        <taxon>Streptophyta</taxon>
        <taxon>Embryophyta</taxon>
        <taxon>Tracheophyta</taxon>
        <taxon>Spermatophyta</taxon>
        <taxon>Magnoliopsida</taxon>
        <taxon>eudicotyledons</taxon>
        <taxon>Gunneridae</taxon>
        <taxon>Pentapetalae</taxon>
        <taxon>Caryophyllales</taxon>
        <taxon>Nepenthaceae</taxon>
        <taxon>Nepenthes</taxon>
    </lineage>
</organism>
<keyword evidence="3 5" id="KW-1133">Transmembrane helix</keyword>
<comment type="subcellular location">
    <subcellularLocation>
        <location evidence="1">Membrane</location>
        <topology evidence="1">Multi-pass membrane protein</topology>
    </subcellularLocation>
</comment>
<evidence type="ECO:0000259" key="7">
    <source>
        <dbReference type="Pfam" id="PF23262"/>
    </source>
</evidence>
<evidence type="ECO:0000313" key="9">
    <source>
        <dbReference type="Proteomes" id="UP001279734"/>
    </source>
</evidence>
<dbReference type="Pfam" id="PF06813">
    <property type="entry name" value="Nodulin-like"/>
    <property type="match status" value="1"/>
</dbReference>
<dbReference type="Pfam" id="PF23262">
    <property type="entry name" value="NFD4_C"/>
    <property type="match status" value="1"/>
</dbReference>
<feature type="transmembrane region" description="Helical" evidence="5">
    <location>
        <begin position="406"/>
        <end position="424"/>
    </location>
</feature>
<dbReference type="Proteomes" id="UP001279734">
    <property type="component" value="Unassembled WGS sequence"/>
</dbReference>
<evidence type="ECO:0000256" key="2">
    <source>
        <dbReference type="ARBA" id="ARBA00022692"/>
    </source>
</evidence>
<keyword evidence="2 5" id="KW-0812">Transmembrane</keyword>
<evidence type="ECO:0000259" key="6">
    <source>
        <dbReference type="Pfam" id="PF06813"/>
    </source>
</evidence>
<feature type="domain" description="Nodulin-like" evidence="6">
    <location>
        <begin position="19"/>
        <end position="273"/>
    </location>
</feature>
<dbReference type="SUPFAM" id="SSF103473">
    <property type="entry name" value="MFS general substrate transporter"/>
    <property type="match status" value="2"/>
</dbReference>
<dbReference type="GO" id="GO:0016020">
    <property type="term" value="C:membrane"/>
    <property type="evidence" value="ECO:0007669"/>
    <property type="project" value="UniProtKB-SubCell"/>
</dbReference>
<feature type="transmembrane region" description="Helical" evidence="5">
    <location>
        <begin position="430"/>
        <end position="453"/>
    </location>
</feature>
<dbReference type="InterPro" id="IPR036259">
    <property type="entry name" value="MFS_trans_sf"/>
</dbReference>
<proteinExistence type="predicted"/>
<dbReference type="EMBL" id="BSYO01000023">
    <property type="protein sequence ID" value="GMH21442.1"/>
    <property type="molecule type" value="Genomic_DNA"/>
</dbReference>
<dbReference type="InterPro" id="IPR010658">
    <property type="entry name" value="Nodulin-like"/>
</dbReference>
<feature type="transmembrane region" description="Helical" evidence="5">
    <location>
        <begin position="375"/>
        <end position="394"/>
    </location>
</feature>
<feature type="transmembrane region" description="Helical" evidence="5">
    <location>
        <begin position="465"/>
        <end position="485"/>
    </location>
</feature>
<feature type="transmembrane region" description="Helical" evidence="5">
    <location>
        <begin position="257"/>
        <end position="278"/>
    </location>
</feature>
<gene>
    <name evidence="8" type="ORF">Nepgr_023284</name>
</gene>
<protein>
    <recommendedName>
        <fullName evidence="10">Nodulin-like domain-containing protein</fullName>
    </recommendedName>
</protein>
<dbReference type="InterPro" id="IPR056555">
    <property type="entry name" value="NFD4_C"/>
</dbReference>
<feature type="transmembrane region" description="Helical" evidence="5">
    <location>
        <begin position="225"/>
        <end position="245"/>
    </location>
</feature>
<reference evidence="8" key="1">
    <citation type="submission" date="2023-05" db="EMBL/GenBank/DDBJ databases">
        <title>Nepenthes gracilis genome sequencing.</title>
        <authorList>
            <person name="Fukushima K."/>
        </authorList>
    </citation>
    <scope>NUCLEOTIDE SEQUENCE</scope>
    <source>
        <strain evidence="8">SING2019-196</strain>
    </source>
</reference>
<evidence type="ECO:0000256" key="5">
    <source>
        <dbReference type="SAM" id="Phobius"/>
    </source>
</evidence>
<dbReference type="PANTHER" id="PTHR21576:SF22">
    <property type="entry name" value="F25A4.25 PROTEIN"/>
    <property type="match status" value="1"/>
</dbReference>
<evidence type="ECO:0008006" key="10">
    <source>
        <dbReference type="Google" id="ProtNLM"/>
    </source>
</evidence>
<feature type="transmembrane region" description="Helical" evidence="5">
    <location>
        <begin position="505"/>
        <end position="529"/>
    </location>
</feature>
<evidence type="ECO:0000313" key="8">
    <source>
        <dbReference type="EMBL" id="GMH21442.1"/>
    </source>
</evidence>
<evidence type="ECO:0000256" key="1">
    <source>
        <dbReference type="ARBA" id="ARBA00004141"/>
    </source>
</evidence>
<keyword evidence="9" id="KW-1185">Reference proteome</keyword>
<feature type="transmembrane region" description="Helical" evidence="5">
    <location>
        <begin position="337"/>
        <end position="355"/>
    </location>
</feature>
<feature type="transmembrane region" description="Helical" evidence="5">
    <location>
        <begin position="158"/>
        <end position="180"/>
    </location>
</feature>
<name>A0AAD3T2A7_NEPGR</name>
<feature type="transmembrane region" description="Helical" evidence="5">
    <location>
        <begin position="93"/>
        <end position="114"/>
    </location>
</feature>
<comment type="caution">
    <text evidence="8">The sequence shown here is derived from an EMBL/GenBank/DDBJ whole genome shotgun (WGS) entry which is preliminary data.</text>
</comment>
<keyword evidence="4 5" id="KW-0472">Membrane</keyword>
<evidence type="ECO:0000256" key="4">
    <source>
        <dbReference type="ARBA" id="ARBA00023136"/>
    </source>
</evidence>
<dbReference type="Gene3D" id="1.20.1250.20">
    <property type="entry name" value="MFS general substrate transporter like domains"/>
    <property type="match status" value="1"/>
</dbReference>
<dbReference type="PANTHER" id="PTHR21576">
    <property type="entry name" value="UNCHARACTERIZED NODULIN-LIKE PROTEIN"/>
    <property type="match status" value="1"/>
</dbReference>